<evidence type="ECO:0000313" key="1">
    <source>
        <dbReference type="EMBL" id="KAK9819604.1"/>
    </source>
</evidence>
<dbReference type="SMART" id="SM00855">
    <property type="entry name" value="PGAM"/>
    <property type="match status" value="1"/>
</dbReference>
<evidence type="ECO:0000313" key="2">
    <source>
        <dbReference type="Proteomes" id="UP001489004"/>
    </source>
</evidence>
<dbReference type="EMBL" id="JALJOR010000003">
    <property type="protein sequence ID" value="KAK9819604.1"/>
    <property type="molecule type" value="Genomic_DNA"/>
</dbReference>
<dbReference type="Gene3D" id="3.40.50.1240">
    <property type="entry name" value="Phosphoglycerate mutase-like"/>
    <property type="match status" value="1"/>
</dbReference>
<dbReference type="Pfam" id="PF00300">
    <property type="entry name" value="His_Phos_1"/>
    <property type="match status" value="1"/>
</dbReference>
<name>A0AAW1QDZ2_9CHLO</name>
<organism evidence="1 2">
    <name type="scientific">[Myrmecia] bisecta</name>
    <dbReference type="NCBI Taxonomy" id="41462"/>
    <lineage>
        <taxon>Eukaryota</taxon>
        <taxon>Viridiplantae</taxon>
        <taxon>Chlorophyta</taxon>
        <taxon>core chlorophytes</taxon>
        <taxon>Trebouxiophyceae</taxon>
        <taxon>Trebouxiales</taxon>
        <taxon>Trebouxiaceae</taxon>
        <taxon>Myrmecia</taxon>
    </lineage>
</organism>
<evidence type="ECO:0008006" key="3">
    <source>
        <dbReference type="Google" id="ProtNLM"/>
    </source>
</evidence>
<sequence length="278" mass="30110">MSLAAVVSVPPAAQPGAACDASVVVQSAYASATVKAAPGSQPADSLPADTVHHRVFIARHGERADFANPAWKATAANPDDPPLTERGLQQAHELGVRLQDEGIQHIYASPFLRTAQTAHQVAAVLGLAVRLEIGICEGLTQRIFPAGRPHLRSPHELSSLLPLIDTSYRSHAHVAYPETYQQAQARCQLVAQLIAERHPHENVLLVGHGLSVEYLARAYVTNQPCSLHIPYCALTECIRSPGGKEWRYGVHMQHDFLSVQQPKTEADIQRASWGMSAS</sequence>
<dbReference type="AlphaFoldDB" id="A0AAW1QDZ2"/>
<accession>A0AAW1QDZ2</accession>
<dbReference type="PANTHER" id="PTHR16469">
    <property type="entry name" value="UBIQUITIN-ASSOCIATED AND SH3 DOMAIN-CONTAINING BA-RELATED"/>
    <property type="match status" value="1"/>
</dbReference>
<gene>
    <name evidence="1" type="ORF">WJX72_000173</name>
</gene>
<dbReference type="SUPFAM" id="SSF53254">
    <property type="entry name" value="Phosphoglycerate mutase-like"/>
    <property type="match status" value="1"/>
</dbReference>
<reference evidence="1 2" key="1">
    <citation type="journal article" date="2024" name="Nat. Commun.">
        <title>Phylogenomics reveals the evolutionary origins of lichenization in chlorophyte algae.</title>
        <authorList>
            <person name="Puginier C."/>
            <person name="Libourel C."/>
            <person name="Otte J."/>
            <person name="Skaloud P."/>
            <person name="Haon M."/>
            <person name="Grisel S."/>
            <person name="Petersen M."/>
            <person name="Berrin J.G."/>
            <person name="Delaux P.M."/>
            <person name="Dal Grande F."/>
            <person name="Keller J."/>
        </authorList>
    </citation>
    <scope>NUCLEOTIDE SEQUENCE [LARGE SCALE GENOMIC DNA]</scope>
    <source>
        <strain evidence="1 2">SAG 2043</strain>
    </source>
</reference>
<keyword evidence="2" id="KW-1185">Reference proteome</keyword>
<dbReference type="CDD" id="cd07067">
    <property type="entry name" value="HP_PGM_like"/>
    <property type="match status" value="1"/>
</dbReference>
<dbReference type="InterPro" id="IPR029033">
    <property type="entry name" value="His_PPase_superfam"/>
</dbReference>
<dbReference type="PANTHER" id="PTHR16469:SF27">
    <property type="entry name" value="UBIQUITIN-ASSOCIATED AND SH3 DOMAIN-CONTAINING BA-RELATED"/>
    <property type="match status" value="1"/>
</dbReference>
<dbReference type="Proteomes" id="UP001489004">
    <property type="component" value="Unassembled WGS sequence"/>
</dbReference>
<dbReference type="InterPro" id="IPR051710">
    <property type="entry name" value="Phosphatase_SH3-domain"/>
</dbReference>
<proteinExistence type="predicted"/>
<protein>
    <recommendedName>
        <fullName evidence="3">Phosphoglycerate mutase</fullName>
    </recommendedName>
</protein>
<dbReference type="InterPro" id="IPR013078">
    <property type="entry name" value="His_Pase_superF_clade-1"/>
</dbReference>
<comment type="caution">
    <text evidence="1">The sequence shown here is derived from an EMBL/GenBank/DDBJ whole genome shotgun (WGS) entry which is preliminary data.</text>
</comment>